<dbReference type="GeneTree" id="ENSGT00940000154784"/>
<dbReference type="FunFam" id="3.90.70.10:FF:000001">
    <property type="entry name" value="Calpain-1 catalytic subunit"/>
    <property type="match status" value="1"/>
</dbReference>
<dbReference type="GO" id="GO:0048488">
    <property type="term" value="P:synaptic vesicle endocytosis"/>
    <property type="evidence" value="ECO:0007669"/>
    <property type="project" value="Ensembl"/>
</dbReference>
<evidence type="ECO:0000313" key="27">
    <source>
        <dbReference type="Proteomes" id="UP000694409"/>
    </source>
</evidence>
<dbReference type="Pfam" id="PF00648">
    <property type="entry name" value="Peptidase_C2"/>
    <property type="match status" value="1"/>
</dbReference>
<protein>
    <recommendedName>
        <fullName evidence="7">Calpain-2 catalytic subunit</fullName>
        <ecNumber evidence="6">3.4.22.53</ecNumber>
    </recommendedName>
    <alternativeName>
        <fullName evidence="18">Calcium-activated neutral proteinase 2</fullName>
    </alternativeName>
    <alternativeName>
        <fullName evidence="19">Calpain M-type</fullName>
    </alternativeName>
    <alternativeName>
        <fullName evidence="20">Calpain-2 large subunit</fullName>
    </alternativeName>
    <alternativeName>
        <fullName evidence="17">Millimolar-calpain</fullName>
    </alternativeName>
</protein>
<keyword evidence="27" id="KW-1185">Reference proteome</keyword>
<evidence type="ECO:0000256" key="9">
    <source>
        <dbReference type="ARBA" id="ARBA00022490"/>
    </source>
</evidence>
<dbReference type="PROSITE" id="PS50222">
    <property type="entry name" value="EF_HAND_2"/>
    <property type="match status" value="1"/>
</dbReference>
<dbReference type="InterPro" id="IPR000169">
    <property type="entry name" value="Pept_cys_AS"/>
</dbReference>
<dbReference type="InterPro" id="IPR022682">
    <property type="entry name" value="Calpain_domain_III"/>
</dbReference>
<evidence type="ECO:0000256" key="14">
    <source>
        <dbReference type="ARBA" id="ARBA00022807"/>
    </source>
</evidence>
<dbReference type="PANTHER" id="PTHR10183:SF268">
    <property type="entry name" value="CALPAIN-2 CATALYTIC SUBUNIT"/>
    <property type="match status" value="1"/>
</dbReference>
<keyword evidence="14 23" id="KW-0788">Thiol protease</keyword>
<dbReference type="SUPFAM" id="SSF49758">
    <property type="entry name" value="Calpain large subunit, middle domain (domain III)"/>
    <property type="match status" value="1"/>
</dbReference>
<dbReference type="AlphaFoldDB" id="A0A8C9NMA4"/>
<dbReference type="GO" id="GO:0005829">
    <property type="term" value="C:cytosol"/>
    <property type="evidence" value="ECO:0007669"/>
    <property type="project" value="Ensembl"/>
</dbReference>
<dbReference type="EC" id="3.4.22.53" evidence="6"/>
<proteinExistence type="inferred from homology"/>
<comment type="subcellular location">
    <subcellularLocation>
        <location evidence="3">Cell membrane</location>
    </subcellularLocation>
    <subcellularLocation>
        <location evidence="4">Cytoplasm</location>
    </subcellularLocation>
</comment>
<dbReference type="GO" id="GO:0005634">
    <property type="term" value="C:nucleus"/>
    <property type="evidence" value="ECO:0007669"/>
    <property type="project" value="Ensembl"/>
</dbReference>
<evidence type="ECO:0000256" key="22">
    <source>
        <dbReference type="PIRSR" id="PIRSR622684-1"/>
    </source>
</evidence>
<keyword evidence="11" id="KW-0479">Metal-binding</keyword>
<dbReference type="SMART" id="SM00720">
    <property type="entry name" value="calpain_III"/>
    <property type="match status" value="1"/>
</dbReference>
<dbReference type="SMART" id="SM00230">
    <property type="entry name" value="CysPc"/>
    <property type="match status" value="1"/>
</dbReference>
<keyword evidence="12" id="KW-0677">Repeat</keyword>
<dbReference type="PROSITE" id="PS00139">
    <property type="entry name" value="THIOL_PROTEASE_CYS"/>
    <property type="match status" value="1"/>
</dbReference>
<evidence type="ECO:0000256" key="19">
    <source>
        <dbReference type="ARBA" id="ARBA00032449"/>
    </source>
</evidence>
<evidence type="ECO:0000256" key="20">
    <source>
        <dbReference type="ARBA" id="ARBA00032544"/>
    </source>
</evidence>
<reference evidence="26" key="1">
    <citation type="submission" date="2025-08" db="UniProtKB">
        <authorList>
            <consortium name="Ensembl"/>
        </authorList>
    </citation>
    <scope>IDENTIFICATION</scope>
</reference>
<dbReference type="Pfam" id="PF13833">
    <property type="entry name" value="EF-hand_8"/>
    <property type="match status" value="1"/>
</dbReference>
<keyword evidence="9" id="KW-0963">Cytoplasm</keyword>
<dbReference type="PANTHER" id="PTHR10183">
    <property type="entry name" value="CALPAIN"/>
    <property type="match status" value="1"/>
</dbReference>
<accession>A0A8C9NMA4</accession>
<evidence type="ECO:0000256" key="7">
    <source>
        <dbReference type="ARBA" id="ARBA00014052"/>
    </source>
</evidence>
<feature type="domain" description="Calpain catalytic" evidence="24">
    <location>
        <begin position="94"/>
        <end position="359"/>
    </location>
</feature>
<evidence type="ECO:0000256" key="18">
    <source>
        <dbReference type="ARBA" id="ARBA00031308"/>
    </source>
</evidence>
<evidence type="ECO:0000256" key="11">
    <source>
        <dbReference type="ARBA" id="ARBA00022723"/>
    </source>
</evidence>
<evidence type="ECO:0000256" key="21">
    <source>
        <dbReference type="ARBA" id="ARBA00054695"/>
    </source>
</evidence>
<name>A0A8C9NMA4_SERCA</name>
<dbReference type="GO" id="GO:0031143">
    <property type="term" value="C:pseudopodium"/>
    <property type="evidence" value="ECO:0007669"/>
    <property type="project" value="Ensembl"/>
</dbReference>
<feature type="active site" evidence="22 23">
    <location>
        <position position="120"/>
    </location>
</feature>
<dbReference type="GO" id="GO:0071230">
    <property type="term" value="P:cellular response to amino acid stimulus"/>
    <property type="evidence" value="ECO:0007669"/>
    <property type="project" value="Ensembl"/>
</dbReference>
<sequence>INSQSAKLANKQAVVHNGLEHHEPAMKENFPPHLSKHVILTVLAVSGARTRSCPAPSLWCSPAVVNGLVKLLRVWPCSLPHLRPGVMPGLFCCQELCSKPQFIAGGATRTDICQGALGDCWLLAAIASLTLNEEILARVVPKDQSFQDKYAGIFHFQFWQYGEWVDVVVDDRLPTKNGELLFVHSAEGSEFWSALLEKAYAKLNGSYESLSGGTTTEGFEDFTGGIAEWYELQKPPPNLFKIIQKALQKGSLLGCSIDITSAAETEAVTSQKLVKGHAYSVTGAEQVNFRGTVQKLIRIRNPWGEVEWTGKWNDNCPNWSGVDPEVRERLTRRHEDGEFWMAFNDFLRHYSRLEICNLTPDTLASDRYKKWSLQKLDGNWRRGATAGGCRNYPNTFWTNPQYLIKLEEEDEDPDDPEGGCTFLIGLIQKHRRRQRKMGEDMHTIGFAIYEARKFSGQTNIHLSKNFFLTNKAREKSNTFINLREVLNRFKLPAGEYIIVPSTFEPDKNGDFCLRVFSEKNANSTWVACGDHITAKLASLPEGIRGCRCCLQLRVGNLFSSFPQDAEISAFELRSILNRILAKRQDIKSDGFSIETCKIMVDLLDNDGSGKLGLKEFHTLWTKIQKYQKIYREIDVDRSGTMNSYEMRRALETAGFKLNCQLHQVIVARFADEDLVIDFDNFVRCLIRLETLFKMFRKLDTEKSGTIELNLVNVSSFSSKTFVLIFIWGGGEI</sequence>
<dbReference type="GO" id="GO:0098793">
    <property type="term" value="C:presynapse"/>
    <property type="evidence" value="ECO:0007669"/>
    <property type="project" value="GOC"/>
</dbReference>
<dbReference type="Gene3D" id="2.60.120.380">
    <property type="match status" value="1"/>
</dbReference>
<dbReference type="GO" id="GO:0140249">
    <property type="term" value="P:protein catabolic process at postsynapse"/>
    <property type="evidence" value="ECO:0007669"/>
    <property type="project" value="Ensembl"/>
</dbReference>
<dbReference type="Proteomes" id="UP000694409">
    <property type="component" value="Unassembled WGS sequence"/>
</dbReference>
<comment type="function">
    <text evidence="21">Calcium-regulated non-lysosomal thiol-protease which catalyze limited proteolysis of substrates involved in cytoskeletal remodeling and signal transduction.</text>
</comment>
<dbReference type="Gene3D" id="1.10.238.10">
    <property type="entry name" value="EF-hand"/>
    <property type="match status" value="1"/>
</dbReference>
<evidence type="ECO:0000259" key="25">
    <source>
        <dbReference type="PROSITE" id="PS50222"/>
    </source>
</evidence>
<dbReference type="GO" id="GO:0004198">
    <property type="term" value="F:calcium-dependent cysteine-type endopeptidase activity"/>
    <property type="evidence" value="ECO:0007669"/>
    <property type="project" value="UniProtKB-EC"/>
</dbReference>
<evidence type="ECO:0000256" key="10">
    <source>
        <dbReference type="ARBA" id="ARBA00022670"/>
    </source>
</evidence>
<dbReference type="GO" id="GO:0005509">
    <property type="term" value="F:calcium ion binding"/>
    <property type="evidence" value="ECO:0007669"/>
    <property type="project" value="InterPro"/>
</dbReference>
<dbReference type="InterPro" id="IPR038765">
    <property type="entry name" value="Papain-like_cys_pep_sf"/>
</dbReference>
<dbReference type="GO" id="GO:0007520">
    <property type="term" value="P:myoblast fusion"/>
    <property type="evidence" value="ECO:0007669"/>
    <property type="project" value="Ensembl"/>
</dbReference>
<dbReference type="InterPro" id="IPR018247">
    <property type="entry name" value="EF_Hand_1_Ca_BS"/>
</dbReference>
<feature type="active site" evidence="22 23">
    <location>
        <position position="277"/>
    </location>
</feature>
<feature type="active site" evidence="22 23">
    <location>
        <position position="301"/>
    </location>
</feature>
<evidence type="ECO:0000256" key="6">
    <source>
        <dbReference type="ARBA" id="ARBA00012481"/>
    </source>
</evidence>
<keyword evidence="10 23" id="KW-0645">Protease</keyword>
<organism evidence="26 27">
    <name type="scientific">Serinus canaria</name>
    <name type="common">Island canary</name>
    <name type="synonym">Fringilla canaria</name>
    <dbReference type="NCBI Taxonomy" id="9135"/>
    <lineage>
        <taxon>Eukaryota</taxon>
        <taxon>Metazoa</taxon>
        <taxon>Chordata</taxon>
        <taxon>Craniata</taxon>
        <taxon>Vertebrata</taxon>
        <taxon>Euteleostomi</taxon>
        <taxon>Archelosauria</taxon>
        <taxon>Archosauria</taxon>
        <taxon>Dinosauria</taxon>
        <taxon>Saurischia</taxon>
        <taxon>Theropoda</taxon>
        <taxon>Coelurosauria</taxon>
        <taxon>Aves</taxon>
        <taxon>Neognathae</taxon>
        <taxon>Neoaves</taxon>
        <taxon>Telluraves</taxon>
        <taxon>Australaves</taxon>
        <taxon>Passeriformes</taxon>
        <taxon>Passeroidea</taxon>
        <taxon>Fringillidae</taxon>
        <taxon>Carduelinae</taxon>
        <taxon>Serinus</taxon>
    </lineage>
</organism>
<evidence type="ECO:0000256" key="1">
    <source>
        <dbReference type="ARBA" id="ARBA00001223"/>
    </source>
</evidence>
<comment type="cofactor">
    <cofactor evidence="2">
        <name>Ca(2+)</name>
        <dbReference type="ChEBI" id="CHEBI:29108"/>
    </cofactor>
</comment>
<dbReference type="InterPro" id="IPR022683">
    <property type="entry name" value="Calpain_III"/>
</dbReference>
<evidence type="ECO:0000256" key="2">
    <source>
        <dbReference type="ARBA" id="ARBA00001913"/>
    </source>
</evidence>
<comment type="similarity">
    <text evidence="5">Belongs to the peptidase C2 family.</text>
</comment>
<dbReference type="SUPFAM" id="SSF54001">
    <property type="entry name" value="Cysteine proteinases"/>
    <property type="match status" value="1"/>
</dbReference>
<dbReference type="PROSITE" id="PS00018">
    <property type="entry name" value="EF_HAND_1"/>
    <property type="match status" value="1"/>
</dbReference>
<dbReference type="GO" id="GO:0098794">
    <property type="term" value="C:postsynapse"/>
    <property type="evidence" value="ECO:0007669"/>
    <property type="project" value="Ensembl"/>
</dbReference>
<comment type="catalytic activity">
    <reaction evidence="1">
        <text>Broad endopeptidase specificity.</text>
        <dbReference type="EC" id="3.4.22.53"/>
    </reaction>
</comment>
<dbReference type="GO" id="GO:0005794">
    <property type="term" value="C:Golgi apparatus"/>
    <property type="evidence" value="ECO:0007669"/>
    <property type="project" value="Ensembl"/>
</dbReference>
<dbReference type="Gene3D" id="3.90.70.10">
    <property type="entry name" value="Cysteine proteinases"/>
    <property type="match status" value="1"/>
</dbReference>
<evidence type="ECO:0000259" key="24">
    <source>
        <dbReference type="PROSITE" id="PS50203"/>
    </source>
</evidence>
<evidence type="ECO:0000256" key="13">
    <source>
        <dbReference type="ARBA" id="ARBA00022801"/>
    </source>
</evidence>
<dbReference type="InterPro" id="IPR002048">
    <property type="entry name" value="EF_hand_dom"/>
</dbReference>
<evidence type="ECO:0000256" key="23">
    <source>
        <dbReference type="PROSITE-ProRule" id="PRU00239"/>
    </source>
</evidence>
<evidence type="ECO:0000256" key="5">
    <source>
        <dbReference type="ARBA" id="ARBA00007623"/>
    </source>
</evidence>
<dbReference type="GO" id="GO:0097038">
    <property type="term" value="C:perinuclear endoplasmic reticulum"/>
    <property type="evidence" value="ECO:0007669"/>
    <property type="project" value="Ensembl"/>
</dbReference>
<dbReference type="PROSITE" id="PS50203">
    <property type="entry name" value="CALPAIN_CAT"/>
    <property type="match status" value="1"/>
</dbReference>
<feature type="domain" description="EF-hand" evidence="25">
    <location>
        <begin position="621"/>
        <end position="656"/>
    </location>
</feature>
<dbReference type="CDD" id="cd00214">
    <property type="entry name" value="Calpain_III"/>
    <property type="match status" value="1"/>
</dbReference>
<dbReference type="InterPro" id="IPR001300">
    <property type="entry name" value="Peptidase_C2_calpain_cat"/>
</dbReference>
<dbReference type="SUPFAM" id="SSF47473">
    <property type="entry name" value="EF-hand"/>
    <property type="match status" value="1"/>
</dbReference>
<evidence type="ECO:0000256" key="4">
    <source>
        <dbReference type="ARBA" id="ARBA00004496"/>
    </source>
</evidence>
<dbReference type="FunFam" id="1.10.238.10:FF:000099">
    <property type="entry name" value="calpain-2 catalytic subunit"/>
    <property type="match status" value="1"/>
</dbReference>
<dbReference type="GO" id="GO:0000785">
    <property type="term" value="C:chromatin"/>
    <property type="evidence" value="ECO:0007669"/>
    <property type="project" value="Ensembl"/>
</dbReference>
<evidence type="ECO:0000256" key="8">
    <source>
        <dbReference type="ARBA" id="ARBA00022475"/>
    </source>
</evidence>
<evidence type="ECO:0000256" key="16">
    <source>
        <dbReference type="ARBA" id="ARBA00023136"/>
    </source>
</evidence>
<dbReference type="GO" id="GO:0110158">
    <property type="term" value="C:calpain complex"/>
    <property type="evidence" value="ECO:0007669"/>
    <property type="project" value="Ensembl"/>
</dbReference>
<evidence type="ECO:0000256" key="17">
    <source>
        <dbReference type="ARBA" id="ARBA00030109"/>
    </source>
</evidence>
<evidence type="ECO:0000256" key="3">
    <source>
        <dbReference type="ARBA" id="ARBA00004236"/>
    </source>
</evidence>
<dbReference type="InterPro" id="IPR036213">
    <property type="entry name" value="Calpain_III_sf"/>
</dbReference>
<evidence type="ECO:0000313" key="26">
    <source>
        <dbReference type="Ensembl" id="ENSSCAP00000021008.1"/>
    </source>
</evidence>
<evidence type="ECO:0000256" key="12">
    <source>
        <dbReference type="ARBA" id="ARBA00022737"/>
    </source>
</evidence>
<dbReference type="GO" id="GO:0005886">
    <property type="term" value="C:plasma membrane"/>
    <property type="evidence" value="ECO:0007669"/>
    <property type="project" value="UniProtKB-SubCell"/>
</dbReference>
<dbReference type="InterPro" id="IPR011992">
    <property type="entry name" value="EF-hand-dom_pair"/>
</dbReference>
<dbReference type="InterPro" id="IPR022684">
    <property type="entry name" value="Calpain_cysteine_protease"/>
</dbReference>
<dbReference type="Pfam" id="PF01067">
    <property type="entry name" value="Calpain_III"/>
    <property type="match status" value="1"/>
</dbReference>
<dbReference type="GO" id="GO:0005764">
    <property type="term" value="C:lysosome"/>
    <property type="evidence" value="ECO:0007669"/>
    <property type="project" value="Ensembl"/>
</dbReference>
<dbReference type="GO" id="GO:0051603">
    <property type="term" value="P:proteolysis involved in protein catabolic process"/>
    <property type="evidence" value="ECO:0007669"/>
    <property type="project" value="Ensembl"/>
</dbReference>
<dbReference type="PRINTS" id="PR00704">
    <property type="entry name" value="CALPAIN"/>
</dbReference>
<dbReference type="GO" id="GO:0045121">
    <property type="term" value="C:membrane raft"/>
    <property type="evidence" value="ECO:0007669"/>
    <property type="project" value="Ensembl"/>
</dbReference>
<dbReference type="InterPro" id="IPR033883">
    <property type="entry name" value="C2_III"/>
</dbReference>
<gene>
    <name evidence="26" type="primary">CAPN2</name>
</gene>
<evidence type="ECO:0000256" key="15">
    <source>
        <dbReference type="ARBA" id="ARBA00022837"/>
    </source>
</evidence>
<keyword evidence="16" id="KW-0472">Membrane</keyword>
<reference evidence="26" key="2">
    <citation type="submission" date="2025-09" db="UniProtKB">
        <authorList>
            <consortium name="Ensembl"/>
        </authorList>
    </citation>
    <scope>IDENTIFICATION</scope>
</reference>
<keyword evidence="13 23" id="KW-0378">Hydrolase</keyword>
<keyword evidence="15" id="KW-0106">Calcium</keyword>
<keyword evidence="8" id="KW-1003">Cell membrane</keyword>
<dbReference type="FunFam" id="2.60.120.380:FF:000001">
    <property type="entry name" value="Calpain-1 catalytic subunit"/>
    <property type="match status" value="1"/>
</dbReference>
<dbReference type="CDD" id="cd00044">
    <property type="entry name" value="CysPc"/>
    <property type="match status" value="1"/>
</dbReference>
<dbReference type="Ensembl" id="ENSSCAT00000023454.1">
    <property type="protein sequence ID" value="ENSSCAP00000021008.1"/>
    <property type="gene ID" value="ENSSCAG00000015110.1"/>
</dbReference>